<gene>
    <name evidence="2" type="ORF">DID88_002557</name>
</gene>
<proteinExistence type="predicted"/>
<reference evidence="2 3" key="1">
    <citation type="submission" date="2018-06" db="EMBL/GenBank/DDBJ databases">
        <title>Genome Sequence of the Brown Rot Fungal Pathogen Monilinia fructigena.</title>
        <authorList>
            <person name="Landi L."/>
            <person name="De Miccolis Angelini R.M."/>
            <person name="Pollastro S."/>
            <person name="Abate D."/>
            <person name="Faretra F."/>
            <person name="Romanazzi G."/>
        </authorList>
    </citation>
    <scope>NUCLEOTIDE SEQUENCE [LARGE SCALE GENOMIC DNA]</scope>
    <source>
        <strain evidence="2 3">Mfrg269</strain>
    </source>
</reference>
<evidence type="ECO:0000313" key="2">
    <source>
        <dbReference type="EMBL" id="RAL62071.1"/>
    </source>
</evidence>
<feature type="region of interest" description="Disordered" evidence="1">
    <location>
        <begin position="1"/>
        <end position="47"/>
    </location>
</feature>
<sequence>MVTTRAGSSTNSTPSKARRAAPNASSGSKSKTVVFLEDDEEEEEEEEVVPRVAPRDFESRVPSVAAEYLLTFADVERLQLLEDEFRSAPQPVFRSPRSVRSAHTAARRASPAIAMAIVFRFRVSGTTFACCALTTNGSAVAAHGERAELKLKAELKYRLSRKSLRRCREGGGVGSDACGSCERVGTAGGSGAVGAGGAASTREVDGRVVGKSPLGDSAEGGAGGAGTHACKLLVAHGSFCSVSIFN</sequence>
<accession>A0A395IPJ8</accession>
<name>A0A395IPJ8_9HELO</name>
<dbReference type="EMBL" id="QKRW01000026">
    <property type="protein sequence ID" value="RAL62071.1"/>
    <property type="molecule type" value="Genomic_DNA"/>
</dbReference>
<keyword evidence="3" id="KW-1185">Reference proteome</keyword>
<dbReference type="Proteomes" id="UP000249056">
    <property type="component" value="Unassembled WGS sequence"/>
</dbReference>
<feature type="compositionally biased region" description="Polar residues" evidence="1">
    <location>
        <begin position="1"/>
        <end position="15"/>
    </location>
</feature>
<evidence type="ECO:0000256" key="1">
    <source>
        <dbReference type="SAM" id="MobiDB-lite"/>
    </source>
</evidence>
<evidence type="ECO:0000313" key="3">
    <source>
        <dbReference type="Proteomes" id="UP000249056"/>
    </source>
</evidence>
<protein>
    <submittedName>
        <fullName evidence="2">Uncharacterized protein</fullName>
    </submittedName>
</protein>
<comment type="caution">
    <text evidence="2">The sequence shown here is derived from an EMBL/GenBank/DDBJ whole genome shotgun (WGS) entry which is preliminary data.</text>
</comment>
<organism evidence="2 3">
    <name type="scientific">Monilinia fructigena</name>
    <dbReference type="NCBI Taxonomy" id="38457"/>
    <lineage>
        <taxon>Eukaryota</taxon>
        <taxon>Fungi</taxon>
        <taxon>Dikarya</taxon>
        <taxon>Ascomycota</taxon>
        <taxon>Pezizomycotina</taxon>
        <taxon>Leotiomycetes</taxon>
        <taxon>Helotiales</taxon>
        <taxon>Sclerotiniaceae</taxon>
        <taxon>Monilinia</taxon>
    </lineage>
</organism>
<dbReference type="AlphaFoldDB" id="A0A395IPJ8"/>
<feature type="compositionally biased region" description="Acidic residues" evidence="1">
    <location>
        <begin position="36"/>
        <end position="47"/>
    </location>
</feature>